<keyword evidence="3" id="KW-1185">Reference proteome</keyword>
<reference evidence="2 3" key="1">
    <citation type="journal article" date="2013" name="BMC Genomics">
        <title>The miniature genome of a carnivorous plant Genlisea aurea contains a low number of genes and short non-coding sequences.</title>
        <authorList>
            <person name="Leushkin E.V."/>
            <person name="Sutormin R.A."/>
            <person name="Nabieva E.R."/>
            <person name="Penin A.A."/>
            <person name="Kondrashov A.S."/>
            <person name="Logacheva M.D."/>
        </authorList>
    </citation>
    <scope>NUCLEOTIDE SEQUENCE [LARGE SCALE GENOMIC DNA]</scope>
</reference>
<evidence type="ECO:0000313" key="2">
    <source>
        <dbReference type="EMBL" id="EPS59079.1"/>
    </source>
</evidence>
<organism evidence="2 3">
    <name type="scientific">Genlisea aurea</name>
    <dbReference type="NCBI Taxonomy" id="192259"/>
    <lineage>
        <taxon>Eukaryota</taxon>
        <taxon>Viridiplantae</taxon>
        <taxon>Streptophyta</taxon>
        <taxon>Embryophyta</taxon>
        <taxon>Tracheophyta</taxon>
        <taxon>Spermatophyta</taxon>
        <taxon>Magnoliopsida</taxon>
        <taxon>eudicotyledons</taxon>
        <taxon>Gunneridae</taxon>
        <taxon>Pentapetalae</taxon>
        <taxon>asterids</taxon>
        <taxon>lamiids</taxon>
        <taxon>Lamiales</taxon>
        <taxon>Lentibulariaceae</taxon>
        <taxon>Genlisea</taxon>
    </lineage>
</organism>
<name>S8BXH0_9LAMI</name>
<dbReference type="AlphaFoldDB" id="S8BXH0"/>
<accession>S8BXH0</accession>
<gene>
    <name evidence="2" type="ORF">M569_15734</name>
</gene>
<keyword evidence="1" id="KW-0732">Signal</keyword>
<sequence length="111" mass="12125">MANRNPPLLASFIVMMMATGAAGGEIGVNWGRKTSHKFLTSMVADILLQNGIRHLKIFSQDVKGMEAFSGTGISLTVTLPTTANIVALRLPGISKYWLNDHIRSLKKEYGH</sequence>
<dbReference type="Gene3D" id="3.20.20.80">
    <property type="entry name" value="Glycosidases"/>
    <property type="match status" value="1"/>
</dbReference>
<evidence type="ECO:0000256" key="1">
    <source>
        <dbReference type="SAM" id="SignalP"/>
    </source>
</evidence>
<feature type="chain" id="PRO_5004561483" evidence="1">
    <location>
        <begin position="24"/>
        <end position="111"/>
    </location>
</feature>
<evidence type="ECO:0000313" key="3">
    <source>
        <dbReference type="Proteomes" id="UP000015453"/>
    </source>
</evidence>
<feature type="signal peptide" evidence="1">
    <location>
        <begin position="1"/>
        <end position="23"/>
    </location>
</feature>
<proteinExistence type="predicted"/>
<comment type="caution">
    <text evidence="2">The sequence shown here is derived from an EMBL/GenBank/DDBJ whole genome shotgun (WGS) entry which is preliminary data.</text>
</comment>
<dbReference type="EMBL" id="AUSU01008649">
    <property type="protein sequence ID" value="EPS59079.1"/>
    <property type="molecule type" value="Genomic_DNA"/>
</dbReference>
<dbReference type="Proteomes" id="UP000015453">
    <property type="component" value="Unassembled WGS sequence"/>
</dbReference>
<protein>
    <submittedName>
        <fullName evidence="2">Uncharacterized protein</fullName>
    </submittedName>
</protein>